<gene>
    <name evidence="2" type="ORF">GOP47_0015515</name>
</gene>
<evidence type="ECO:0000256" key="1">
    <source>
        <dbReference type="SAM" id="MobiDB-lite"/>
    </source>
</evidence>
<protein>
    <submittedName>
        <fullName evidence="2">Uncharacterized protein</fullName>
    </submittedName>
</protein>
<feature type="region of interest" description="Disordered" evidence="1">
    <location>
        <begin position="1"/>
        <end position="27"/>
    </location>
</feature>
<feature type="compositionally biased region" description="Low complexity" evidence="1">
    <location>
        <begin position="1"/>
        <end position="11"/>
    </location>
</feature>
<dbReference type="AlphaFoldDB" id="A0A9D4UJU4"/>
<feature type="compositionally biased region" description="Low complexity" evidence="1">
    <location>
        <begin position="234"/>
        <end position="243"/>
    </location>
</feature>
<dbReference type="Proteomes" id="UP000886520">
    <property type="component" value="Chromosome 15"/>
</dbReference>
<dbReference type="EMBL" id="JABFUD020000015">
    <property type="protein sequence ID" value="KAI5069214.1"/>
    <property type="molecule type" value="Genomic_DNA"/>
</dbReference>
<accession>A0A9D4UJU4</accession>
<evidence type="ECO:0000313" key="2">
    <source>
        <dbReference type="EMBL" id="KAI5069214.1"/>
    </source>
</evidence>
<evidence type="ECO:0000313" key="3">
    <source>
        <dbReference type="Proteomes" id="UP000886520"/>
    </source>
</evidence>
<comment type="caution">
    <text evidence="2">The sequence shown here is derived from an EMBL/GenBank/DDBJ whole genome shotgun (WGS) entry which is preliminary data.</text>
</comment>
<dbReference type="InterPro" id="IPR025886">
    <property type="entry name" value="PP2-like"/>
</dbReference>
<sequence>MDSIAAAAPAATSHGDDDVGGGGDAGSEHALATEEWLVARVLERVTDAREVFRLAVLNRNFWAASLSDQVWQKRLPPRPVLEAITAPVFSSKRDLYIRLCKSVTFDDGLKKFWLEPVASGAGECYMISARGLTIIWGDTADYWEWKPWPGAMFPEVAYLHSVCWFEIKGTFRQVLRPGKYLVSFRMQLHSFREWQGSPIKLCVQNITYAHPCHLSQVLFDNAPSKRRSCPVPKPSAASTSASPDTDEGSDDNAVWAEGSCDAFGNSNSPEWVECDVGEFLVEDDNIEGRPIEVEFSMREIDVLWWKGGFVLDGVIIRPYNVAEDATTE</sequence>
<dbReference type="OrthoDB" id="1918565at2759"/>
<feature type="region of interest" description="Disordered" evidence="1">
    <location>
        <begin position="229"/>
        <end position="251"/>
    </location>
</feature>
<keyword evidence="3" id="KW-1185">Reference proteome</keyword>
<dbReference type="Pfam" id="PF14299">
    <property type="entry name" value="PP2"/>
    <property type="match status" value="1"/>
</dbReference>
<dbReference type="PANTHER" id="PTHR31960">
    <property type="entry name" value="F-BOX PROTEIN PP2-A15"/>
    <property type="match status" value="1"/>
</dbReference>
<proteinExistence type="predicted"/>
<reference evidence="2" key="1">
    <citation type="submission" date="2021-01" db="EMBL/GenBank/DDBJ databases">
        <title>Adiantum capillus-veneris genome.</title>
        <authorList>
            <person name="Fang Y."/>
            <person name="Liao Q."/>
        </authorList>
    </citation>
    <scope>NUCLEOTIDE SEQUENCE</scope>
    <source>
        <strain evidence="2">H3</strain>
        <tissue evidence="2">Leaf</tissue>
    </source>
</reference>
<name>A0A9D4UJU4_ADICA</name>
<organism evidence="2 3">
    <name type="scientific">Adiantum capillus-veneris</name>
    <name type="common">Maidenhair fern</name>
    <dbReference type="NCBI Taxonomy" id="13818"/>
    <lineage>
        <taxon>Eukaryota</taxon>
        <taxon>Viridiplantae</taxon>
        <taxon>Streptophyta</taxon>
        <taxon>Embryophyta</taxon>
        <taxon>Tracheophyta</taxon>
        <taxon>Polypodiopsida</taxon>
        <taxon>Polypodiidae</taxon>
        <taxon>Polypodiales</taxon>
        <taxon>Pteridineae</taxon>
        <taxon>Pteridaceae</taxon>
        <taxon>Vittarioideae</taxon>
        <taxon>Adiantum</taxon>
    </lineage>
</organism>
<dbReference type="PANTHER" id="PTHR31960:SF2">
    <property type="entry name" value="F-BOX PROTEIN PP2-A15"/>
    <property type="match status" value="1"/>
</dbReference>